<comment type="subcellular location">
    <subcellularLocation>
        <location evidence="2">Cell membrane</location>
        <topology evidence="2">Single-pass membrane protein</topology>
    </subcellularLocation>
</comment>
<reference evidence="11 12" key="1">
    <citation type="submission" date="2020-04" db="EMBL/GenBank/DDBJ databases">
        <title>MicrobeNet Type strains.</title>
        <authorList>
            <person name="Nicholson A.C."/>
        </authorList>
    </citation>
    <scope>NUCLEOTIDE SEQUENCE [LARGE SCALE GENOMIC DNA]</scope>
    <source>
        <strain evidence="11 12">CCUG 61472</strain>
    </source>
</reference>
<dbReference type="GO" id="GO:0006935">
    <property type="term" value="P:chemotaxis"/>
    <property type="evidence" value="ECO:0007669"/>
    <property type="project" value="UniProtKB-KW"/>
</dbReference>
<comment type="function">
    <text evidence="1 10">Controls the rotational direction of flagella during chemotaxis.</text>
</comment>
<keyword evidence="6 10" id="KW-0812">Transmembrane</keyword>
<organism evidence="11 12">
    <name type="scientific">Periweissella fabalis</name>
    <dbReference type="NCBI Taxonomy" id="1070421"/>
    <lineage>
        <taxon>Bacteria</taxon>
        <taxon>Bacillati</taxon>
        <taxon>Bacillota</taxon>
        <taxon>Bacilli</taxon>
        <taxon>Lactobacillales</taxon>
        <taxon>Lactobacillaceae</taxon>
        <taxon>Periweissella</taxon>
    </lineage>
</organism>
<evidence type="ECO:0000256" key="8">
    <source>
        <dbReference type="ARBA" id="ARBA00022989"/>
    </source>
</evidence>
<evidence type="ECO:0000256" key="1">
    <source>
        <dbReference type="ARBA" id="ARBA00002254"/>
    </source>
</evidence>
<dbReference type="RefSeq" id="WP_168721814.1">
    <property type="nucleotide sequence ID" value="NZ_JAAXPN010000003.1"/>
</dbReference>
<dbReference type="GO" id="GO:0005886">
    <property type="term" value="C:plasma membrane"/>
    <property type="evidence" value="ECO:0007669"/>
    <property type="project" value="UniProtKB-SubCell"/>
</dbReference>
<keyword evidence="12" id="KW-1185">Reference proteome</keyword>
<evidence type="ECO:0000256" key="5">
    <source>
        <dbReference type="ARBA" id="ARBA00022500"/>
    </source>
</evidence>
<accession>A0A7X6N3D8</accession>
<dbReference type="InterPro" id="IPR005503">
    <property type="entry name" value="FliL"/>
</dbReference>
<dbReference type="Pfam" id="PF03748">
    <property type="entry name" value="FliL"/>
    <property type="match status" value="1"/>
</dbReference>
<feature type="transmembrane region" description="Helical" evidence="10">
    <location>
        <begin position="16"/>
        <end position="36"/>
    </location>
</feature>
<evidence type="ECO:0000256" key="2">
    <source>
        <dbReference type="ARBA" id="ARBA00004162"/>
    </source>
</evidence>
<keyword evidence="5 10" id="KW-0145">Chemotaxis</keyword>
<dbReference type="GO" id="GO:0009425">
    <property type="term" value="C:bacterial-type flagellum basal body"/>
    <property type="evidence" value="ECO:0007669"/>
    <property type="project" value="InterPro"/>
</dbReference>
<dbReference type="AlphaFoldDB" id="A0A7X6N3D8"/>
<name>A0A7X6N3D8_9LACO</name>
<keyword evidence="9 10" id="KW-0472">Membrane</keyword>
<evidence type="ECO:0000256" key="9">
    <source>
        <dbReference type="ARBA" id="ARBA00023136"/>
    </source>
</evidence>
<keyword evidence="8 10" id="KW-1133">Transmembrane helix</keyword>
<comment type="caution">
    <text evidence="11">The sequence shown here is derived from an EMBL/GenBank/DDBJ whole genome shotgun (WGS) entry which is preliminary data.</text>
</comment>
<evidence type="ECO:0000256" key="3">
    <source>
        <dbReference type="ARBA" id="ARBA00008281"/>
    </source>
</evidence>
<evidence type="ECO:0000256" key="7">
    <source>
        <dbReference type="ARBA" id="ARBA00022779"/>
    </source>
</evidence>
<dbReference type="EMBL" id="JAAXPN010000003">
    <property type="protein sequence ID" value="NKZ24012.1"/>
    <property type="molecule type" value="Genomic_DNA"/>
</dbReference>
<keyword evidence="4 10" id="KW-1003">Cell membrane</keyword>
<dbReference type="GO" id="GO:0071978">
    <property type="term" value="P:bacterial-type flagellum-dependent swarming motility"/>
    <property type="evidence" value="ECO:0007669"/>
    <property type="project" value="TreeGrafter"/>
</dbReference>
<evidence type="ECO:0000256" key="10">
    <source>
        <dbReference type="RuleBase" id="RU364125"/>
    </source>
</evidence>
<keyword evidence="7 10" id="KW-0283">Flagellar rotation</keyword>
<gene>
    <name evidence="11" type="ORF">HF964_04200</name>
</gene>
<evidence type="ECO:0000313" key="11">
    <source>
        <dbReference type="EMBL" id="NKZ24012.1"/>
    </source>
</evidence>
<sequence>MAKAKEENVSRKRSPLIWIVVILLVIIGSAGGAFAINKYMDKAPKSALSQSESQALASKVVMMPLSTFTINLAKTQDDNTPHYIKISLTVSVPDDKAKAALQGKLPIIRDSVISVLSQKNQNDIISSNNDLQTLKNQLKNKINSTVGLPAILDVYITDMVLQ</sequence>
<proteinExistence type="inferred from homology"/>
<dbReference type="PANTHER" id="PTHR35091:SF2">
    <property type="entry name" value="FLAGELLAR PROTEIN FLIL"/>
    <property type="match status" value="1"/>
</dbReference>
<dbReference type="Proteomes" id="UP000549765">
    <property type="component" value="Unassembled WGS sequence"/>
</dbReference>
<evidence type="ECO:0000256" key="6">
    <source>
        <dbReference type="ARBA" id="ARBA00022692"/>
    </source>
</evidence>
<dbReference type="PANTHER" id="PTHR35091">
    <property type="entry name" value="FLAGELLAR PROTEIN FLIL"/>
    <property type="match status" value="1"/>
</dbReference>
<evidence type="ECO:0000313" key="12">
    <source>
        <dbReference type="Proteomes" id="UP000549765"/>
    </source>
</evidence>
<comment type="similarity">
    <text evidence="3 10">Belongs to the FliL family.</text>
</comment>
<protein>
    <recommendedName>
        <fullName evidence="10">Flagellar protein FliL</fullName>
    </recommendedName>
</protein>
<evidence type="ECO:0000256" key="4">
    <source>
        <dbReference type="ARBA" id="ARBA00022475"/>
    </source>
</evidence>